<dbReference type="RefSeq" id="WP_134173457.1">
    <property type="nucleotide sequence ID" value="NZ_SODI01000001.1"/>
</dbReference>
<dbReference type="Proteomes" id="UP000298218">
    <property type="component" value="Unassembled WGS sequence"/>
</dbReference>
<feature type="coiled-coil region" evidence="1">
    <location>
        <begin position="32"/>
        <end position="66"/>
    </location>
</feature>
<dbReference type="AlphaFoldDB" id="A0A4Y8KM83"/>
<name>A0A4Y8KM83_9MICO</name>
<keyword evidence="3" id="KW-1185">Reference proteome</keyword>
<protein>
    <submittedName>
        <fullName evidence="2">Uncharacterized protein</fullName>
    </submittedName>
</protein>
<organism evidence="2 3">
    <name type="scientific">Cryobacterium psychrophilum</name>
    <dbReference type="NCBI Taxonomy" id="41988"/>
    <lineage>
        <taxon>Bacteria</taxon>
        <taxon>Bacillati</taxon>
        <taxon>Actinomycetota</taxon>
        <taxon>Actinomycetes</taxon>
        <taxon>Micrococcales</taxon>
        <taxon>Microbacteriaceae</taxon>
        <taxon>Cryobacterium</taxon>
    </lineage>
</organism>
<evidence type="ECO:0000313" key="2">
    <source>
        <dbReference type="EMBL" id="TFD77100.1"/>
    </source>
</evidence>
<evidence type="ECO:0000256" key="1">
    <source>
        <dbReference type="SAM" id="Coils"/>
    </source>
</evidence>
<dbReference type="EMBL" id="SOHQ01000032">
    <property type="protein sequence ID" value="TFD77100.1"/>
    <property type="molecule type" value="Genomic_DNA"/>
</dbReference>
<proteinExistence type="predicted"/>
<gene>
    <name evidence="2" type="ORF">E3T53_12615</name>
</gene>
<evidence type="ECO:0000313" key="3">
    <source>
        <dbReference type="Proteomes" id="UP000298218"/>
    </source>
</evidence>
<comment type="caution">
    <text evidence="2">The sequence shown here is derived from an EMBL/GenBank/DDBJ whole genome shotgun (WGS) entry which is preliminary data.</text>
</comment>
<sequence>MTESKSLDIEAEEVRRRRAVLFQAVADYEHAQKDAARRIARLVAEMEQEREQAVQLRETIAHHEVDIADLAQSIVQIRASASWRFTLPLRAVGRVIRRIAGRS</sequence>
<accession>A0A4Y8KM83</accession>
<keyword evidence="1" id="KW-0175">Coiled coil</keyword>
<reference evidence="2 3" key="1">
    <citation type="submission" date="2019-03" db="EMBL/GenBank/DDBJ databases">
        <title>Genomics of glacier-inhabiting Cryobacterium strains.</title>
        <authorList>
            <person name="Liu Q."/>
            <person name="Xin Y.-H."/>
        </authorList>
    </citation>
    <scope>NUCLEOTIDE SEQUENCE [LARGE SCALE GENOMIC DNA]</scope>
    <source>
        <strain evidence="2 3">CGMCC 1.4292</strain>
    </source>
</reference>